<protein>
    <submittedName>
        <fullName evidence="1">Uncharacterized protein</fullName>
    </submittedName>
</protein>
<dbReference type="AlphaFoldDB" id="A0A317Z2L2"/>
<evidence type="ECO:0000313" key="1">
    <source>
        <dbReference type="EMBL" id="PWZ92645.1"/>
    </source>
</evidence>
<feature type="non-terminal residue" evidence="1">
    <location>
        <position position="1"/>
    </location>
</feature>
<feature type="non-terminal residue" evidence="1">
    <location>
        <position position="94"/>
    </location>
</feature>
<sequence length="94" mass="11047">NKLEIESLKLRKDICNDEIFNWGAVNANNDKAKLGKKHDFLTRIQQTDNVIDELNIINERLQTLESRQKKILDVVDQFDGLEHQILKLRFIKDS</sequence>
<gene>
    <name evidence="1" type="ORF">DD924_20885</name>
</gene>
<proteinExistence type="predicted"/>
<accession>A0A317Z2L2</accession>
<reference evidence="1 2" key="1">
    <citation type="journal article" date="2018" name="Vet. Microbiol.">
        <title>Clonal diversity and geographic distribution of methicillin-resistant Staphylococcus pseudintermedius from Australian animals: Discovery of novel sequence types.</title>
        <authorList>
            <person name="Worthing K.A."/>
            <person name="Abraham S."/>
            <person name="Coombs G.W."/>
            <person name="Pang S."/>
            <person name="Saputra S."/>
            <person name="Jordan D."/>
            <person name="Trott D.J."/>
            <person name="Norris J.M."/>
        </authorList>
    </citation>
    <scope>NUCLEOTIDE SEQUENCE [LARGE SCALE GENOMIC DNA]</scope>
    <source>
        <strain evidence="1 2">ST71 3</strain>
    </source>
</reference>
<dbReference type="EMBL" id="QEIV01002730">
    <property type="protein sequence ID" value="PWZ92645.1"/>
    <property type="molecule type" value="Genomic_DNA"/>
</dbReference>
<comment type="caution">
    <text evidence="1">The sequence shown here is derived from an EMBL/GenBank/DDBJ whole genome shotgun (WGS) entry which is preliminary data.</text>
</comment>
<organism evidence="1 2">
    <name type="scientific">Staphylococcus pseudintermedius</name>
    <dbReference type="NCBI Taxonomy" id="283734"/>
    <lineage>
        <taxon>Bacteria</taxon>
        <taxon>Bacillati</taxon>
        <taxon>Bacillota</taxon>
        <taxon>Bacilli</taxon>
        <taxon>Bacillales</taxon>
        <taxon>Staphylococcaceae</taxon>
        <taxon>Staphylococcus</taxon>
        <taxon>Staphylococcus intermedius group</taxon>
    </lineage>
</organism>
<dbReference type="Proteomes" id="UP000246351">
    <property type="component" value="Unassembled WGS sequence"/>
</dbReference>
<name>A0A317Z2L2_STAPS</name>
<evidence type="ECO:0000313" key="2">
    <source>
        <dbReference type="Proteomes" id="UP000246351"/>
    </source>
</evidence>